<keyword evidence="8 11" id="KW-0564">Palmitate</keyword>
<dbReference type="PANTHER" id="PTHR47245">
    <property type="entry name" value="PEPTIDYLPROLYL ISOMERASE"/>
    <property type="match status" value="1"/>
</dbReference>
<dbReference type="HAMAP" id="MF_01145">
    <property type="entry name" value="Foldase_PrsA"/>
    <property type="match status" value="1"/>
</dbReference>
<comment type="function">
    <text evidence="11">Plays a major role in protein secretion by helping the post-translocational extracellular folding of several secreted proteins.</text>
</comment>
<proteinExistence type="inferred from homology"/>
<dbReference type="Proteomes" id="UP000678228">
    <property type="component" value="Unassembled WGS sequence"/>
</dbReference>
<evidence type="ECO:0000256" key="8">
    <source>
        <dbReference type="ARBA" id="ARBA00023139"/>
    </source>
</evidence>
<sequence length="333" mass="36763">MKKRMIAAIGLACLTALAACNNEDGAKDDTEVIATVNGTSITEAEFVEELKAQGGSNILSNMVQRRVLDEAIETVEISEEEIEAELEVFRTEFQTNFGTENDEDILEVLKTEYQLEFESMDEFVDEYVLPPLALKKLGSEGVEVTDENVQTYYDENTDEFIELEASHILVEDEAAAQAVLDRLEAGEDFAALAEELSTDPGSAANGGDLGAFKKGAMVEPFFNAAVALEVGEISEPVESQYGFHVIKLNKRTEQAFEDVQEEIREKLVQEQSKTQEQILAELMKEADIEIKDEQFSDLFKTETPAAEGETPATEGDAPATETETETEVETENE</sequence>
<comment type="similarity">
    <text evidence="3 11">Belongs to the PrsA family.</text>
</comment>
<dbReference type="PROSITE" id="PS50198">
    <property type="entry name" value="PPIC_PPIASE_2"/>
    <property type="match status" value="1"/>
</dbReference>
<feature type="region of interest" description="Disordered" evidence="12">
    <location>
        <begin position="297"/>
        <end position="333"/>
    </location>
</feature>
<evidence type="ECO:0000256" key="7">
    <source>
        <dbReference type="ARBA" id="ARBA00023136"/>
    </source>
</evidence>
<evidence type="ECO:0000256" key="12">
    <source>
        <dbReference type="SAM" id="MobiDB-lite"/>
    </source>
</evidence>
<comment type="subcellular location">
    <subcellularLocation>
        <location evidence="2 11">Cell membrane</location>
        <topology evidence="2 11">Lipid-anchor</topology>
    </subcellularLocation>
</comment>
<dbReference type="RefSeq" id="WP_210597136.1">
    <property type="nucleotide sequence ID" value="NZ_JAGKSQ010000003.1"/>
</dbReference>
<evidence type="ECO:0000256" key="3">
    <source>
        <dbReference type="ARBA" id="ARBA00006071"/>
    </source>
</evidence>
<dbReference type="InterPro" id="IPR023059">
    <property type="entry name" value="Foldase_PrsA"/>
</dbReference>
<keyword evidence="4 11" id="KW-1003">Cell membrane</keyword>
<keyword evidence="16" id="KW-1185">Reference proteome</keyword>
<keyword evidence="6 11" id="KW-0697">Rotamase</keyword>
<dbReference type="AlphaFoldDB" id="A0A940WVW9"/>
<dbReference type="SUPFAM" id="SSF54534">
    <property type="entry name" value="FKBP-like"/>
    <property type="match status" value="1"/>
</dbReference>
<dbReference type="GO" id="GO:0006457">
    <property type="term" value="P:protein folding"/>
    <property type="evidence" value="ECO:0007669"/>
    <property type="project" value="UniProtKB-UniRule"/>
</dbReference>
<dbReference type="InterPro" id="IPR046357">
    <property type="entry name" value="PPIase_dom_sf"/>
</dbReference>
<dbReference type="GO" id="GO:0003755">
    <property type="term" value="F:peptidyl-prolyl cis-trans isomerase activity"/>
    <property type="evidence" value="ECO:0007669"/>
    <property type="project" value="UniProtKB-UniRule"/>
</dbReference>
<dbReference type="Gene3D" id="1.10.8.1040">
    <property type="match status" value="1"/>
</dbReference>
<accession>A0A940WVW9</accession>
<evidence type="ECO:0000259" key="14">
    <source>
        <dbReference type="PROSITE" id="PS50198"/>
    </source>
</evidence>
<evidence type="ECO:0000313" key="16">
    <source>
        <dbReference type="Proteomes" id="UP000678228"/>
    </source>
</evidence>
<feature type="compositionally biased region" description="Acidic residues" evidence="12">
    <location>
        <begin position="322"/>
        <end position="333"/>
    </location>
</feature>
<keyword evidence="7 11" id="KW-0472">Membrane</keyword>
<keyword evidence="5 11" id="KW-0732">Signal</keyword>
<organism evidence="15 16">
    <name type="scientific">Halalkalibacter suaedae</name>
    <dbReference type="NCBI Taxonomy" id="2822140"/>
    <lineage>
        <taxon>Bacteria</taxon>
        <taxon>Bacillati</taxon>
        <taxon>Bacillota</taxon>
        <taxon>Bacilli</taxon>
        <taxon>Bacillales</taxon>
        <taxon>Bacillaceae</taxon>
        <taxon>Halalkalibacter</taxon>
    </lineage>
</organism>
<protein>
    <recommendedName>
        <fullName evidence="11">Foldase protein PrsA</fullName>
        <ecNumber evidence="11">5.2.1.8</ecNumber>
    </recommendedName>
</protein>
<dbReference type="PROSITE" id="PS01096">
    <property type="entry name" value="PPIC_PPIASE_1"/>
    <property type="match status" value="1"/>
</dbReference>
<evidence type="ECO:0000256" key="2">
    <source>
        <dbReference type="ARBA" id="ARBA00004193"/>
    </source>
</evidence>
<dbReference type="InterPro" id="IPR000297">
    <property type="entry name" value="PPIase_PpiC"/>
</dbReference>
<dbReference type="PANTHER" id="PTHR47245:SF1">
    <property type="entry name" value="FOLDASE PROTEIN PRSA"/>
    <property type="match status" value="1"/>
</dbReference>
<keyword evidence="10 11" id="KW-0449">Lipoprotein</keyword>
<dbReference type="Gene3D" id="3.10.50.40">
    <property type="match status" value="1"/>
</dbReference>
<feature type="chain" id="PRO_5038493822" description="Foldase protein PrsA" evidence="13">
    <location>
        <begin position="19"/>
        <end position="333"/>
    </location>
</feature>
<evidence type="ECO:0000256" key="9">
    <source>
        <dbReference type="ARBA" id="ARBA00023235"/>
    </source>
</evidence>
<evidence type="ECO:0000256" key="6">
    <source>
        <dbReference type="ARBA" id="ARBA00023110"/>
    </source>
</evidence>
<feature type="signal peptide" evidence="13">
    <location>
        <begin position="1"/>
        <end position="18"/>
    </location>
</feature>
<evidence type="ECO:0000256" key="13">
    <source>
        <dbReference type="SAM" id="SignalP"/>
    </source>
</evidence>
<reference evidence="15" key="1">
    <citation type="submission" date="2021-03" db="EMBL/GenBank/DDBJ databases">
        <title>Bacillus suaedae sp. nov., isolated from Suaeda aralocaspica.</title>
        <authorList>
            <person name="Lei R.F.R."/>
        </authorList>
    </citation>
    <scope>NUCLEOTIDE SEQUENCE</scope>
    <source>
        <strain evidence="15">YZJH907-2</strain>
    </source>
</reference>
<evidence type="ECO:0000256" key="11">
    <source>
        <dbReference type="HAMAP-Rule" id="MF_01145"/>
    </source>
</evidence>
<feature type="compositionally biased region" description="Low complexity" evidence="12">
    <location>
        <begin position="309"/>
        <end position="321"/>
    </location>
</feature>
<evidence type="ECO:0000313" key="15">
    <source>
        <dbReference type="EMBL" id="MBP3951457.1"/>
    </source>
</evidence>
<dbReference type="GO" id="GO:0005886">
    <property type="term" value="C:plasma membrane"/>
    <property type="evidence" value="ECO:0007669"/>
    <property type="project" value="UniProtKB-SubCell"/>
</dbReference>
<evidence type="ECO:0000256" key="5">
    <source>
        <dbReference type="ARBA" id="ARBA00022729"/>
    </source>
</evidence>
<keyword evidence="9 11" id="KW-0413">Isomerase</keyword>
<dbReference type="SUPFAM" id="SSF109998">
    <property type="entry name" value="Triger factor/SurA peptide-binding domain-like"/>
    <property type="match status" value="1"/>
</dbReference>
<dbReference type="Pfam" id="PF00639">
    <property type="entry name" value="Rotamase"/>
    <property type="match status" value="1"/>
</dbReference>
<dbReference type="InterPro" id="IPR023058">
    <property type="entry name" value="PPIase_PpiC_CS"/>
</dbReference>
<name>A0A940WVW9_9BACI</name>
<evidence type="ECO:0000256" key="10">
    <source>
        <dbReference type="ARBA" id="ARBA00023288"/>
    </source>
</evidence>
<evidence type="ECO:0000256" key="4">
    <source>
        <dbReference type="ARBA" id="ARBA00022475"/>
    </source>
</evidence>
<gene>
    <name evidence="11" type="primary">prsA</name>
    <name evidence="15" type="ORF">J7W16_09940</name>
</gene>
<feature type="domain" description="PpiC" evidence="14">
    <location>
        <begin position="160"/>
        <end position="250"/>
    </location>
</feature>
<dbReference type="PROSITE" id="PS51257">
    <property type="entry name" value="PROKAR_LIPOPROTEIN"/>
    <property type="match status" value="1"/>
</dbReference>
<dbReference type="InterPro" id="IPR050245">
    <property type="entry name" value="PrsA_foldase"/>
</dbReference>
<evidence type="ECO:0000256" key="1">
    <source>
        <dbReference type="ARBA" id="ARBA00000971"/>
    </source>
</evidence>
<dbReference type="EMBL" id="JAGKSQ010000003">
    <property type="protein sequence ID" value="MBP3951457.1"/>
    <property type="molecule type" value="Genomic_DNA"/>
</dbReference>
<comment type="catalytic activity">
    <reaction evidence="1 11">
        <text>[protein]-peptidylproline (omega=180) = [protein]-peptidylproline (omega=0)</text>
        <dbReference type="Rhea" id="RHEA:16237"/>
        <dbReference type="Rhea" id="RHEA-COMP:10747"/>
        <dbReference type="Rhea" id="RHEA-COMP:10748"/>
        <dbReference type="ChEBI" id="CHEBI:83833"/>
        <dbReference type="ChEBI" id="CHEBI:83834"/>
        <dbReference type="EC" id="5.2.1.8"/>
    </reaction>
</comment>
<dbReference type="EC" id="5.2.1.8" evidence="11"/>
<dbReference type="InterPro" id="IPR027304">
    <property type="entry name" value="Trigger_fact/SurA_dom_sf"/>
</dbReference>
<comment type="caution">
    <text evidence="15">The sequence shown here is derived from an EMBL/GenBank/DDBJ whole genome shotgun (WGS) entry which is preliminary data.</text>
</comment>